<dbReference type="Pfam" id="PF07173">
    <property type="entry name" value="GRDP-like"/>
    <property type="match status" value="1"/>
</dbReference>
<evidence type="ECO:0000313" key="4">
    <source>
        <dbReference type="Proteomes" id="UP000279259"/>
    </source>
</evidence>
<dbReference type="InterPro" id="IPR036291">
    <property type="entry name" value="NAD(P)-bd_dom_sf"/>
</dbReference>
<dbReference type="EMBL" id="RSCD01000032">
    <property type="protein sequence ID" value="RSH80801.1"/>
    <property type="molecule type" value="Genomic_DNA"/>
</dbReference>
<evidence type="ECO:0000256" key="2">
    <source>
        <dbReference type="ARBA" id="ARBA00023002"/>
    </source>
</evidence>
<reference evidence="3 4" key="1">
    <citation type="submission" date="2018-11" db="EMBL/GenBank/DDBJ databases">
        <title>Genome sequence of Saitozyma podzolica DSM 27192.</title>
        <authorList>
            <person name="Aliyu H."/>
            <person name="Gorte O."/>
            <person name="Ochsenreither K."/>
        </authorList>
    </citation>
    <scope>NUCLEOTIDE SEQUENCE [LARGE SCALE GENOMIC DNA]</scope>
    <source>
        <strain evidence="3 4">DSM 27192</strain>
    </source>
</reference>
<sequence>MAVSRFNVWLKKLVAQGKTSIPPLDVLFIWSTYLGNPRSVYEATDTDLACSIFGVGLAYHPLNLLSWKPLTTPEKIRFLGNRWHWTRKYAVTDFESFHMLGYRCMDSAGIAHLLGKYAGFAKASVDLVPSALRYSTFIMALAQTGWLAPETWLSNSNTIPQMIQTYSNFLILHKESNTLCVPTLGIELVWDTCLHMASKYRKDTEAVMGKILDRADAVDEGAMNAAIHSTSRRWKWDKVHEVSMEAMGGMDVVVNNAGWSHENKNTLEVTADEFDKLFNVNVKSIYHSVSVFAPMMIKQGTGGSFATWSILVRSLNRRKLTKAEGAPLGRLGLPSDIADAVLFLASGRAQFITGVELPMDGGRHI</sequence>
<accession>A0A427XPP7</accession>
<dbReference type="InterPro" id="IPR009836">
    <property type="entry name" value="GRDP-like"/>
</dbReference>
<dbReference type="SUPFAM" id="SSF51735">
    <property type="entry name" value="NAD(P)-binding Rossmann-fold domains"/>
    <property type="match status" value="1"/>
</dbReference>
<dbReference type="Pfam" id="PF13561">
    <property type="entry name" value="adh_short_C2"/>
    <property type="match status" value="1"/>
</dbReference>
<evidence type="ECO:0008006" key="5">
    <source>
        <dbReference type="Google" id="ProtNLM"/>
    </source>
</evidence>
<name>A0A427XPP7_9TREE</name>
<keyword evidence="4" id="KW-1185">Reference proteome</keyword>
<comment type="similarity">
    <text evidence="1">Belongs to the short-chain dehydrogenases/reductases (SDR) family.</text>
</comment>
<evidence type="ECO:0000256" key="1">
    <source>
        <dbReference type="ARBA" id="ARBA00006484"/>
    </source>
</evidence>
<dbReference type="OrthoDB" id="2587819at2759"/>
<organism evidence="3 4">
    <name type="scientific">Saitozyma podzolica</name>
    <dbReference type="NCBI Taxonomy" id="1890683"/>
    <lineage>
        <taxon>Eukaryota</taxon>
        <taxon>Fungi</taxon>
        <taxon>Dikarya</taxon>
        <taxon>Basidiomycota</taxon>
        <taxon>Agaricomycotina</taxon>
        <taxon>Tremellomycetes</taxon>
        <taxon>Tremellales</taxon>
        <taxon>Trimorphomycetaceae</taxon>
        <taxon>Saitozyma</taxon>
    </lineage>
</organism>
<dbReference type="Proteomes" id="UP000279259">
    <property type="component" value="Unassembled WGS sequence"/>
</dbReference>
<gene>
    <name evidence="3" type="ORF">EHS25_006970</name>
</gene>
<dbReference type="PRINTS" id="PR00081">
    <property type="entry name" value="GDHRDH"/>
</dbReference>
<dbReference type="PANTHER" id="PTHR43639:SF1">
    <property type="entry name" value="SHORT-CHAIN DEHYDROGENASE_REDUCTASE FAMILY PROTEIN"/>
    <property type="match status" value="1"/>
</dbReference>
<dbReference type="Pfam" id="PF00106">
    <property type="entry name" value="adh_short"/>
    <property type="match status" value="1"/>
</dbReference>
<evidence type="ECO:0000313" key="3">
    <source>
        <dbReference type="EMBL" id="RSH80801.1"/>
    </source>
</evidence>
<comment type="caution">
    <text evidence="3">The sequence shown here is derived from an EMBL/GenBank/DDBJ whole genome shotgun (WGS) entry which is preliminary data.</text>
</comment>
<dbReference type="Gene3D" id="3.40.50.720">
    <property type="entry name" value="NAD(P)-binding Rossmann-like Domain"/>
    <property type="match status" value="2"/>
</dbReference>
<dbReference type="AlphaFoldDB" id="A0A427XPP7"/>
<proteinExistence type="inferred from homology"/>
<dbReference type="STRING" id="1890683.A0A427XPP7"/>
<dbReference type="InterPro" id="IPR002347">
    <property type="entry name" value="SDR_fam"/>
</dbReference>
<protein>
    <recommendedName>
        <fullName evidence="5">NAD(P)-binding protein</fullName>
    </recommendedName>
</protein>
<keyword evidence="2" id="KW-0560">Oxidoreductase</keyword>
<dbReference type="GO" id="GO:0016491">
    <property type="term" value="F:oxidoreductase activity"/>
    <property type="evidence" value="ECO:0007669"/>
    <property type="project" value="UniProtKB-KW"/>
</dbReference>
<dbReference type="PANTHER" id="PTHR43639">
    <property type="entry name" value="OXIDOREDUCTASE, SHORT-CHAIN DEHYDROGENASE/REDUCTASE FAMILY (AFU_ORTHOLOGUE AFUA_5G02870)"/>
    <property type="match status" value="1"/>
</dbReference>